<dbReference type="Proteomes" id="UP000053573">
    <property type="component" value="Unassembled WGS sequence"/>
</dbReference>
<accession>A0A0H1B2J6</accession>
<feature type="coiled-coil region" evidence="1">
    <location>
        <begin position="129"/>
        <end position="163"/>
    </location>
</feature>
<evidence type="ECO:0000313" key="4">
    <source>
        <dbReference type="Proteomes" id="UP000053573"/>
    </source>
</evidence>
<evidence type="ECO:0000256" key="1">
    <source>
        <dbReference type="SAM" id="Coils"/>
    </source>
</evidence>
<feature type="chain" id="PRO_5005199215" description="Lysozyme inhibitor LprI N-terminal domain-containing protein" evidence="2">
    <location>
        <begin position="22"/>
        <end position="230"/>
    </location>
</feature>
<protein>
    <recommendedName>
        <fullName evidence="5">Lysozyme inhibitor LprI N-terminal domain-containing protein</fullName>
    </recommendedName>
</protein>
<keyword evidence="2" id="KW-0732">Signal</keyword>
<dbReference type="EMBL" id="LDEV01003584">
    <property type="protein sequence ID" value="KLJ05595.1"/>
    <property type="molecule type" value="Genomic_DNA"/>
</dbReference>
<evidence type="ECO:0008006" key="5">
    <source>
        <dbReference type="Google" id="ProtNLM"/>
    </source>
</evidence>
<name>A0A0H1B2J6_9EURO</name>
<reference evidence="4" key="1">
    <citation type="journal article" date="2015" name="PLoS Genet.">
        <title>The dynamic genome and transcriptome of the human fungal pathogen Blastomyces and close relative Emmonsia.</title>
        <authorList>
            <person name="Munoz J.F."/>
            <person name="Gauthier G.M."/>
            <person name="Desjardins C.A."/>
            <person name="Gallo J.E."/>
            <person name="Holder J."/>
            <person name="Sullivan T.D."/>
            <person name="Marty A.J."/>
            <person name="Carmen J.C."/>
            <person name="Chen Z."/>
            <person name="Ding L."/>
            <person name="Gujja S."/>
            <person name="Magrini V."/>
            <person name="Misas E."/>
            <person name="Mitreva M."/>
            <person name="Priest M."/>
            <person name="Saif S."/>
            <person name="Whiston E.A."/>
            <person name="Young S."/>
            <person name="Zeng Q."/>
            <person name="Goldman W.E."/>
            <person name="Mardis E.R."/>
            <person name="Taylor J.W."/>
            <person name="McEwen J.G."/>
            <person name="Clay O.K."/>
            <person name="Klein B.S."/>
            <person name="Cuomo C.A."/>
        </authorList>
    </citation>
    <scope>NUCLEOTIDE SEQUENCE [LARGE SCALE GENOMIC DNA]</scope>
    <source>
        <strain evidence="4">UAMH 139</strain>
    </source>
</reference>
<comment type="caution">
    <text evidence="3">The sequence shown here is derived from an EMBL/GenBank/DDBJ whole genome shotgun (WGS) entry which is preliminary data.</text>
</comment>
<evidence type="ECO:0000313" key="3">
    <source>
        <dbReference type="EMBL" id="KLJ05595.1"/>
    </source>
</evidence>
<keyword evidence="4" id="KW-1185">Reference proteome</keyword>
<sequence>MHLKLLSTTLLLSLHLITAHADCFDDPPGDQQADPPKTSNSTDGNAMIEALKAIAPRSVEEPCVDLKDATGECRSAAQAAGPILNSFKRYKIESPAEKAALLSLMAYESAGFGYRRSHFPVTVGQGTRNMQIAANNAAYAESLDELKDELAKLKGDKAAILDLLLKSDDHDFGSAAWFMTTQCSPAVREELQSGSQEGWEKYLTRCIRTEATTQRRDYWERAREAMKVKS</sequence>
<dbReference type="OrthoDB" id="2349272at2759"/>
<gene>
    <name evidence="3" type="ORF">EMPG_10928</name>
</gene>
<organism evidence="3 4">
    <name type="scientific">Blastomyces silverae</name>
    <dbReference type="NCBI Taxonomy" id="2060906"/>
    <lineage>
        <taxon>Eukaryota</taxon>
        <taxon>Fungi</taxon>
        <taxon>Dikarya</taxon>
        <taxon>Ascomycota</taxon>
        <taxon>Pezizomycotina</taxon>
        <taxon>Eurotiomycetes</taxon>
        <taxon>Eurotiomycetidae</taxon>
        <taxon>Onygenales</taxon>
        <taxon>Ajellomycetaceae</taxon>
        <taxon>Blastomyces</taxon>
    </lineage>
</organism>
<keyword evidence="1" id="KW-0175">Coiled coil</keyword>
<feature type="signal peptide" evidence="2">
    <location>
        <begin position="1"/>
        <end position="21"/>
    </location>
</feature>
<evidence type="ECO:0000256" key="2">
    <source>
        <dbReference type="SAM" id="SignalP"/>
    </source>
</evidence>
<proteinExistence type="predicted"/>
<dbReference type="STRING" id="2060906.A0A0H1B2J6"/>
<dbReference type="AlphaFoldDB" id="A0A0H1B2J6"/>